<accession>A0A9Q1GP58</accession>
<gene>
    <name evidence="2" type="ORF">Cgig2_006431</name>
</gene>
<protein>
    <submittedName>
        <fullName evidence="2">Uncharacterized protein</fullName>
    </submittedName>
</protein>
<dbReference type="EMBL" id="JAKOGI010002382">
    <property type="protein sequence ID" value="KAJ8422123.1"/>
    <property type="molecule type" value="Genomic_DNA"/>
</dbReference>
<evidence type="ECO:0000256" key="1">
    <source>
        <dbReference type="SAM" id="MobiDB-lite"/>
    </source>
</evidence>
<feature type="region of interest" description="Disordered" evidence="1">
    <location>
        <begin position="80"/>
        <end position="115"/>
    </location>
</feature>
<dbReference type="Proteomes" id="UP001153076">
    <property type="component" value="Unassembled WGS sequence"/>
</dbReference>
<dbReference type="AlphaFoldDB" id="A0A9Q1GP58"/>
<comment type="caution">
    <text evidence="2">The sequence shown here is derived from an EMBL/GenBank/DDBJ whole genome shotgun (WGS) entry which is preliminary data.</text>
</comment>
<name>A0A9Q1GP58_9CARY</name>
<feature type="region of interest" description="Disordered" evidence="1">
    <location>
        <begin position="231"/>
        <end position="257"/>
    </location>
</feature>
<keyword evidence="3" id="KW-1185">Reference proteome</keyword>
<proteinExistence type="predicted"/>
<organism evidence="2 3">
    <name type="scientific">Carnegiea gigantea</name>
    <dbReference type="NCBI Taxonomy" id="171969"/>
    <lineage>
        <taxon>Eukaryota</taxon>
        <taxon>Viridiplantae</taxon>
        <taxon>Streptophyta</taxon>
        <taxon>Embryophyta</taxon>
        <taxon>Tracheophyta</taxon>
        <taxon>Spermatophyta</taxon>
        <taxon>Magnoliopsida</taxon>
        <taxon>eudicotyledons</taxon>
        <taxon>Gunneridae</taxon>
        <taxon>Pentapetalae</taxon>
        <taxon>Caryophyllales</taxon>
        <taxon>Cactineae</taxon>
        <taxon>Cactaceae</taxon>
        <taxon>Cactoideae</taxon>
        <taxon>Echinocereeae</taxon>
        <taxon>Carnegiea</taxon>
    </lineage>
</organism>
<sequence length="257" mass="28836">MALEEGVTSPPLLEDYRDLCPGFTLPDVEEAAHDFNIPKIVQAMFCAILVNNAVELSVGDGRGLEVDPQGSAVDYLRLHRRTPSGGGLRSANDREESSGSNNTPPPLRERERERESKCDIYRESHFGLYIMVFPYFLSTEQVADYVKVTFMWCWREHIRPPQPLPEDYCGLSPYFDLNVVEAAQRCHGARSMANTLTSVLKCLNWGVFEFWLEMKGEVLRKVHIQRLAYPGADPEPVGGQEENSGSSDAPPPSSDEE</sequence>
<reference evidence="2" key="1">
    <citation type="submission" date="2022-04" db="EMBL/GenBank/DDBJ databases">
        <title>Carnegiea gigantea Genome sequencing and assembly v2.</title>
        <authorList>
            <person name="Copetti D."/>
            <person name="Sanderson M.J."/>
            <person name="Burquez A."/>
            <person name="Wojciechowski M.F."/>
        </authorList>
    </citation>
    <scope>NUCLEOTIDE SEQUENCE</scope>
    <source>
        <strain evidence="2">SGP5-SGP5p</strain>
        <tissue evidence="2">Aerial part</tissue>
    </source>
</reference>
<evidence type="ECO:0000313" key="2">
    <source>
        <dbReference type="EMBL" id="KAJ8422123.1"/>
    </source>
</evidence>
<evidence type="ECO:0000313" key="3">
    <source>
        <dbReference type="Proteomes" id="UP001153076"/>
    </source>
</evidence>